<evidence type="ECO:0000313" key="4">
    <source>
        <dbReference type="Proteomes" id="UP000799772"/>
    </source>
</evidence>
<gene>
    <name evidence="3" type="ORF">NA57DRAFT_81197</name>
</gene>
<feature type="region of interest" description="Disordered" evidence="1">
    <location>
        <begin position="739"/>
        <end position="806"/>
    </location>
</feature>
<evidence type="ECO:0000256" key="1">
    <source>
        <dbReference type="SAM" id="MobiDB-lite"/>
    </source>
</evidence>
<evidence type="ECO:0000259" key="2">
    <source>
        <dbReference type="Pfam" id="PF23749"/>
    </source>
</evidence>
<proteinExistence type="predicted"/>
<reference evidence="3" key="1">
    <citation type="journal article" date="2020" name="Stud. Mycol.">
        <title>101 Dothideomycetes genomes: a test case for predicting lifestyles and emergence of pathogens.</title>
        <authorList>
            <person name="Haridas S."/>
            <person name="Albert R."/>
            <person name="Binder M."/>
            <person name="Bloem J."/>
            <person name="Labutti K."/>
            <person name="Salamov A."/>
            <person name="Andreopoulos B."/>
            <person name="Baker S."/>
            <person name="Barry K."/>
            <person name="Bills G."/>
            <person name="Bluhm B."/>
            <person name="Cannon C."/>
            <person name="Castanera R."/>
            <person name="Culley D."/>
            <person name="Daum C."/>
            <person name="Ezra D."/>
            <person name="Gonzalez J."/>
            <person name="Henrissat B."/>
            <person name="Kuo A."/>
            <person name="Liang C."/>
            <person name="Lipzen A."/>
            <person name="Lutzoni F."/>
            <person name="Magnuson J."/>
            <person name="Mondo S."/>
            <person name="Nolan M."/>
            <person name="Ohm R."/>
            <person name="Pangilinan J."/>
            <person name="Park H.-J."/>
            <person name="Ramirez L."/>
            <person name="Alfaro M."/>
            <person name="Sun H."/>
            <person name="Tritt A."/>
            <person name="Yoshinaga Y."/>
            <person name="Zwiers L.-H."/>
            <person name="Turgeon B."/>
            <person name="Goodwin S."/>
            <person name="Spatafora J."/>
            <person name="Crous P."/>
            <person name="Grigoriev I."/>
        </authorList>
    </citation>
    <scope>NUCLEOTIDE SEQUENCE</scope>
    <source>
        <strain evidence="3">CBS 133067</strain>
    </source>
</reference>
<feature type="region of interest" description="Disordered" evidence="1">
    <location>
        <begin position="56"/>
        <end position="85"/>
    </location>
</feature>
<dbReference type="AlphaFoldDB" id="A0A9P4I772"/>
<feature type="region of interest" description="Disordered" evidence="1">
    <location>
        <begin position="820"/>
        <end position="853"/>
    </location>
</feature>
<dbReference type="EMBL" id="ML978137">
    <property type="protein sequence ID" value="KAF2093694.1"/>
    <property type="molecule type" value="Genomic_DNA"/>
</dbReference>
<keyword evidence="4" id="KW-1185">Reference proteome</keyword>
<feature type="compositionally biased region" description="Low complexity" evidence="1">
    <location>
        <begin position="56"/>
        <end position="67"/>
    </location>
</feature>
<dbReference type="Proteomes" id="UP000799772">
    <property type="component" value="Unassembled WGS sequence"/>
</dbReference>
<protein>
    <recommendedName>
        <fullName evidence="2">DUF7165 domain-containing protein</fullName>
    </recommendedName>
</protein>
<feature type="compositionally biased region" description="Basic residues" evidence="1">
    <location>
        <begin position="843"/>
        <end position="853"/>
    </location>
</feature>
<feature type="region of interest" description="Disordered" evidence="1">
    <location>
        <begin position="1"/>
        <end position="32"/>
    </location>
</feature>
<evidence type="ECO:0000313" key="3">
    <source>
        <dbReference type="EMBL" id="KAF2093694.1"/>
    </source>
</evidence>
<dbReference type="InterPro" id="IPR055589">
    <property type="entry name" value="DUF7165"/>
</dbReference>
<feature type="region of interest" description="Disordered" evidence="1">
    <location>
        <begin position="651"/>
        <end position="704"/>
    </location>
</feature>
<dbReference type="SUPFAM" id="SSF82171">
    <property type="entry name" value="DPP6 N-terminal domain-like"/>
    <property type="match status" value="1"/>
</dbReference>
<name>A0A9P4I772_9PEZI</name>
<accession>A0A9P4I772</accession>
<dbReference type="Pfam" id="PF23749">
    <property type="entry name" value="DUF7165"/>
    <property type="match status" value="1"/>
</dbReference>
<feature type="compositionally biased region" description="Low complexity" evidence="1">
    <location>
        <begin position="679"/>
        <end position="694"/>
    </location>
</feature>
<dbReference type="OrthoDB" id="3925024at2759"/>
<feature type="region of interest" description="Disordered" evidence="1">
    <location>
        <begin position="524"/>
        <end position="584"/>
    </location>
</feature>
<sequence length="853" mass="92285">MSSETRQKPTGLALDTSMTRDEEAKSDNRTLERASLQTATSSLDSAHFSSNLTATTTHTSYTTPGTSINSAVMSSPEAARPSQGFGQPETTIIELISTSATASAFPESFGLTISQRGQWIAAYTSTALYIIRSESLPQVTGRFFKVRRKPITMAISDYPQTIAILSNPHNVDVYSSTSESNEEGVWCNLKQRSIIFGHEISTIALSPDATILAAGFRGGVEIVSVAPDAMDNQRRQINCEPMADVAFSGDGRTLIATSTTRKTRPTTIISVGNGLDGPISDEGIMEALPPQQAWISQLLFPERATHARQAALLPDPLTGQVNELFAFNAENDSWGVFDLTMKRFSEKKVDVLNLTPSTRKMNYESALPAVSSDHKQIAIASKLTGRSDVLIYRVPFSWFNEDSGETPQIDGQEPGALPPAYVVLLLKGEDAAPESITTLRWLGPERPDLPSKRLIALTTSATHPVDEDLSAIEPAASGRILLMDLGSTSRPSSGPRKVTINFDELPEETLGDDPMDFEREVTILRSRTQAQRRRSSNNSTDPRRIPRASTSLGTHGRPNALLSPTDISETSLTRRHSLSSITSDETETNFGALVLEEPYSQGQPRSQFSLQRAATISAQSGANRRHLRALPDQPLEYRRADGLRWIPHESDADNWVPPPPPYTREVDPTVSQPLPGAEPARVPVPTRRPVPGAAPERRFERRSVRRSIGRSIGASASTPALVPAVTSSTAAMTSPVQSTVVPEQSITRPSTTSSTASALPAAHQIASLERRSTGEGPPRTAHGAHRVPSYDLNRPLPALPPESRGRPRFSRLATIASAVSGGPAVHNEGRRGSTGMTGADEKRKKKGARCIVM</sequence>
<feature type="compositionally biased region" description="Low complexity" evidence="1">
    <location>
        <begin position="747"/>
        <end position="762"/>
    </location>
</feature>
<dbReference type="Gene3D" id="2.130.10.10">
    <property type="entry name" value="YVTN repeat-like/Quinoprotein amine dehydrogenase"/>
    <property type="match status" value="1"/>
</dbReference>
<feature type="domain" description="DUF7165" evidence="2">
    <location>
        <begin position="88"/>
        <end position="337"/>
    </location>
</feature>
<feature type="compositionally biased region" description="Basic and acidic residues" evidence="1">
    <location>
        <begin position="18"/>
        <end position="32"/>
    </location>
</feature>
<dbReference type="InterPro" id="IPR015943">
    <property type="entry name" value="WD40/YVTN_repeat-like_dom_sf"/>
</dbReference>
<organism evidence="3 4">
    <name type="scientific">Rhizodiscina lignyota</name>
    <dbReference type="NCBI Taxonomy" id="1504668"/>
    <lineage>
        <taxon>Eukaryota</taxon>
        <taxon>Fungi</taxon>
        <taxon>Dikarya</taxon>
        <taxon>Ascomycota</taxon>
        <taxon>Pezizomycotina</taxon>
        <taxon>Dothideomycetes</taxon>
        <taxon>Pleosporomycetidae</taxon>
        <taxon>Aulographales</taxon>
        <taxon>Rhizodiscinaceae</taxon>
        <taxon>Rhizodiscina</taxon>
    </lineage>
</organism>
<comment type="caution">
    <text evidence="3">The sequence shown here is derived from an EMBL/GenBank/DDBJ whole genome shotgun (WGS) entry which is preliminary data.</text>
</comment>